<dbReference type="AlphaFoldDB" id="A0A1M5Y2F1"/>
<gene>
    <name evidence="1" type="ORF">SAMN05443248_7861</name>
</gene>
<dbReference type="RefSeq" id="WP_154072739.1">
    <property type="nucleotide sequence ID" value="NZ_LT670817.1"/>
</dbReference>
<evidence type="ECO:0000313" key="2">
    <source>
        <dbReference type="Proteomes" id="UP000189796"/>
    </source>
</evidence>
<reference evidence="1 2" key="1">
    <citation type="submission" date="2016-11" db="EMBL/GenBank/DDBJ databases">
        <authorList>
            <person name="Jaros S."/>
            <person name="Januszkiewicz K."/>
            <person name="Wedrychowicz H."/>
        </authorList>
    </citation>
    <scope>NUCLEOTIDE SEQUENCE [LARGE SCALE GENOMIC DNA]</scope>
    <source>
        <strain evidence="1 2">GAS138</strain>
    </source>
</reference>
<name>A0A1M5Y2F1_9BRAD</name>
<organism evidence="1 2">
    <name type="scientific">Bradyrhizobium erythrophlei</name>
    <dbReference type="NCBI Taxonomy" id="1437360"/>
    <lineage>
        <taxon>Bacteria</taxon>
        <taxon>Pseudomonadati</taxon>
        <taxon>Pseudomonadota</taxon>
        <taxon>Alphaproteobacteria</taxon>
        <taxon>Hyphomicrobiales</taxon>
        <taxon>Nitrobacteraceae</taxon>
        <taxon>Bradyrhizobium</taxon>
    </lineage>
</organism>
<sequence>MGIPKGDYHKGVAGEFVLPRMADAGGYYFQRCDCGLVHRLDFAITEEHGLEIRV</sequence>
<proteinExistence type="predicted"/>
<protein>
    <submittedName>
        <fullName evidence="1">Uncharacterized protein</fullName>
    </submittedName>
</protein>
<evidence type="ECO:0000313" key="1">
    <source>
        <dbReference type="EMBL" id="SHI06251.1"/>
    </source>
</evidence>
<dbReference type="OrthoDB" id="9801927at2"/>
<dbReference type="Proteomes" id="UP000189796">
    <property type="component" value="Chromosome I"/>
</dbReference>
<accession>A0A1M5Y2F1</accession>
<dbReference type="EMBL" id="LT670817">
    <property type="protein sequence ID" value="SHI06251.1"/>
    <property type="molecule type" value="Genomic_DNA"/>
</dbReference>